<dbReference type="PANTHER" id="PTHR38454">
    <property type="entry name" value="INTEGRAL MEMBRANE PROTEIN-RELATED"/>
    <property type="match status" value="1"/>
</dbReference>
<organism evidence="2 3">
    <name type="scientific">Candidatus Gottesmanbacteria bacterium RIFCSPHIGHO2_01_FULL_39_10</name>
    <dbReference type="NCBI Taxonomy" id="1798375"/>
    <lineage>
        <taxon>Bacteria</taxon>
        <taxon>Candidatus Gottesmaniibacteriota</taxon>
    </lineage>
</organism>
<accession>A0A1F5ZLU3</accession>
<feature type="transmembrane region" description="Helical" evidence="1">
    <location>
        <begin position="115"/>
        <end position="133"/>
    </location>
</feature>
<dbReference type="Pfam" id="PF09586">
    <property type="entry name" value="YfhO"/>
    <property type="match status" value="1"/>
</dbReference>
<evidence type="ECO:0000313" key="2">
    <source>
        <dbReference type="EMBL" id="OGG13449.1"/>
    </source>
</evidence>
<feature type="transmembrane region" description="Helical" evidence="1">
    <location>
        <begin position="390"/>
        <end position="407"/>
    </location>
</feature>
<feature type="transmembrane region" description="Helical" evidence="1">
    <location>
        <begin position="637"/>
        <end position="655"/>
    </location>
</feature>
<feature type="transmembrane region" description="Helical" evidence="1">
    <location>
        <begin position="363"/>
        <end position="383"/>
    </location>
</feature>
<evidence type="ECO:0000313" key="3">
    <source>
        <dbReference type="Proteomes" id="UP000177383"/>
    </source>
</evidence>
<feature type="transmembrane region" description="Helical" evidence="1">
    <location>
        <begin position="91"/>
        <end position="109"/>
    </location>
</feature>
<comment type="caution">
    <text evidence="2">The sequence shown here is derived from an EMBL/GenBank/DDBJ whole genome shotgun (WGS) entry which is preliminary data.</text>
</comment>
<dbReference type="Proteomes" id="UP000177383">
    <property type="component" value="Unassembled WGS sequence"/>
</dbReference>
<dbReference type="PANTHER" id="PTHR38454:SF1">
    <property type="entry name" value="INTEGRAL MEMBRANE PROTEIN"/>
    <property type="match status" value="1"/>
</dbReference>
<keyword evidence="1" id="KW-0812">Transmembrane</keyword>
<protein>
    <recommendedName>
        <fullName evidence="4">Membrane protein 6-pyruvoyl-tetrahydropterin synthase-related domain-containing protein</fullName>
    </recommendedName>
</protein>
<evidence type="ECO:0000256" key="1">
    <source>
        <dbReference type="SAM" id="Phobius"/>
    </source>
</evidence>
<feature type="transmembrane region" description="Helical" evidence="1">
    <location>
        <begin position="172"/>
        <end position="197"/>
    </location>
</feature>
<keyword evidence="1" id="KW-1133">Transmembrane helix</keyword>
<dbReference type="STRING" id="1798375.A2773_00380"/>
<feature type="transmembrane region" description="Helical" evidence="1">
    <location>
        <begin position="293"/>
        <end position="312"/>
    </location>
</feature>
<gene>
    <name evidence="2" type="ORF">A2773_00380</name>
</gene>
<feature type="transmembrane region" description="Helical" evidence="1">
    <location>
        <begin position="209"/>
        <end position="228"/>
    </location>
</feature>
<sequence length="660" mass="76674">MLYFVLLFLFVFLFIGKALFPNSDQIIYGGDLITQFYFWKVYLAENLRQGIIPFWNPYNFSGTPFLAHPAVAAFYPATLLYLIFPLNIAFSWNYFIHLLIGALGMYVLARLYTDKFASLFSALTFILSGYFTARIYAGHVDLLTTAVWIPWVFYSFKFAIDNPNKKNLLRAIIFLSLEILAGYQAYVLFTLEFLILYFIYRTVIHRRRIILYIVPILFSIFITAIQWLPTWELARNSIRGEGMSYDLASWGSLPISGIKLFIDPLDRGELNKIVFNLGGGSLENPFDHFTGRIPLILIFFFIIFKIIGIFAKKFKKYTSINRDFWFFLIVCLLFLGISLGNYLPFNLHKILYTVVPFYRFIRIPLQHLVIVVFLVPLMAGMSLGGVRNKWIKIFLVLVVIAELFSFGKKYIFLTEIPDKKYDAQLISYLQKNLKGERLLPLYRVISPILSDMDLNAPLKYEIETTSGYDPVILKKYYDFVDTNNGSPQSSLLYYNVEIPPIRTDGELFKYLNVGYILTEKGQLASQPDDFTLVLERGNYTLYKYNKARPRFSLVHHDNCKDEKNDRVNISRYIADKIDLRVQSSCDAILSMSEVFYPGWKAKIDGEETQIYKNNVAFRFLKVSQGNHKIEIYYSPDIYYIGAILSFLGIIGTYFLSKKYQ</sequence>
<feature type="transmembrane region" description="Helical" evidence="1">
    <location>
        <begin position="140"/>
        <end position="160"/>
    </location>
</feature>
<feature type="transmembrane region" description="Helical" evidence="1">
    <location>
        <begin position="324"/>
        <end position="343"/>
    </location>
</feature>
<dbReference type="InterPro" id="IPR018580">
    <property type="entry name" value="Uncharacterised_YfhO"/>
</dbReference>
<keyword evidence="1" id="KW-0472">Membrane</keyword>
<name>A0A1F5ZLU3_9BACT</name>
<proteinExistence type="predicted"/>
<dbReference type="EMBL" id="MFJE01000054">
    <property type="protein sequence ID" value="OGG13449.1"/>
    <property type="molecule type" value="Genomic_DNA"/>
</dbReference>
<reference evidence="2 3" key="1">
    <citation type="journal article" date="2016" name="Nat. Commun.">
        <title>Thousands of microbial genomes shed light on interconnected biogeochemical processes in an aquifer system.</title>
        <authorList>
            <person name="Anantharaman K."/>
            <person name="Brown C.T."/>
            <person name="Hug L.A."/>
            <person name="Sharon I."/>
            <person name="Castelle C.J."/>
            <person name="Probst A.J."/>
            <person name="Thomas B.C."/>
            <person name="Singh A."/>
            <person name="Wilkins M.J."/>
            <person name="Karaoz U."/>
            <person name="Brodie E.L."/>
            <person name="Williams K.H."/>
            <person name="Hubbard S.S."/>
            <person name="Banfield J.F."/>
        </authorList>
    </citation>
    <scope>NUCLEOTIDE SEQUENCE [LARGE SCALE GENOMIC DNA]</scope>
</reference>
<evidence type="ECO:0008006" key="4">
    <source>
        <dbReference type="Google" id="ProtNLM"/>
    </source>
</evidence>
<dbReference type="AlphaFoldDB" id="A0A1F5ZLU3"/>
<feature type="transmembrane region" description="Helical" evidence="1">
    <location>
        <begin position="65"/>
        <end position="84"/>
    </location>
</feature>